<dbReference type="VEuPathDB" id="VectorBase:ISCI019899"/>
<dbReference type="EMBL" id="ABJB010333641">
    <property type="status" value="NOT_ANNOTATED_CDS"/>
    <property type="molecule type" value="Genomic_DNA"/>
</dbReference>
<dbReference type="PaxDb" id="6945-B7PRW2"/>
<dbReference type="InterPro" id="IPR000618">
    <property type="entry name" value="Insect_cuticle"/>
</dbReference>
<dbReference type="PROSITE" id="PS51155">
    <property type="entry name" value="CHIT_BIND_RR_2"/>
    <property type="match status" value="1"/>
</dbReference>
<evidence type="ECO:0000256" key="2">
    <source>
        <dbReference type="PROSITE-ProRule" id="PRU00497"/>
    </source>
</evidence>
<dbReference type="EMBL" id="ABJB010640482">
    <property type="status" value="NOT_ANNOTATED_CDS"/>
    <property type="molecule type" value="Genomic_DNA"/>
</dbReference>
<proteinExistence type="predicted"/>
<dbReference type="Pfam" id="PF00379">
    <property type="entry name" value="Chitin_bind_4"/>
    <property type="match status" value="1"/>
</dbReference>
<dbReference type="InterPro" id="IPR051217">
    <property type="entry name" value="Insect_Cuticle_Struc_Prot"/>
</dbReference>
<dbReference type="PANTHER" id="PTHR12236:SF79">
    <property type="entry name" value="CUTICULAR PROTEIN 50CB-RELATED"/>
    <property type="match status" value="1"/>
</dbReference>
<dbReference type="HOGENOM" id="CLU_869543_0_0_1"/>
<dbReference type="AlphaFoldDB" id="B7PRW2"/>
<dbReference type="GO" id="GO:0042302">
    <property type="term" value="F:structural constituent of cuticle"/>
    <property type="evidence" value="ECO:0007669"/>
    <property type="project" value="UniProtKB-UniRule"/>
</dbReference>
<dbReference type="EnsemblMetazoa" id="ISCW019899-RA">
    <property type="protein sequence ID" value="ISCW019899-PA"/>
    <property type="gene ID" value="ISCW019899"/>
</dbReference>
<evidence type="ECO:0000256" key="1">
    <source>
        <dbReference type="ARBA" id="ARBA00022460"/>
    </source>
</evidence>
<protein>
    <submittedName>
        <fullName evidence="4 5">Uncharacterized protein</fullName>
    </submittedName>
</protein>
<dbReference type="EMBL" id="ABJB011029259">
    <property type="status" value="NOT_ANNOTATED_CDS"/>
    <property type="molecule type" value="Genomic_DNA"/>
</dbReference>
<dbReference type="EMBL" id="DS775391">
    <property type="protein sequence ID" value="EEC09334.1"/>
    <property type="molecule type" value="Genomic_DNA"/>
</dbReference>
<dbReference type="STRING" id="6945.B7PRW2"/>
<evidence type="ECO:0000256" key="3">
    <source>
        <dbReference type="SAM" id="MobiDB-lite"/>
    </source>
</evidence>
<keyword evidence="6" id="KW-1185">Reference proteome</keyword>
<dbReference type="VEuPathDB" id="VectorBase:ISCW019899"/>
<reference evidence="5" key="2">
    <citation type="submission" date="2020-05" db="UniProtKB">
        <authorList>
            <consortium name="EnsemblMetazoa"/>
        </authorList>
    </citation>
    <scope>IDENTIFICATION</scope>
    <source>
        <strain evidence="5">wikel</strain>
    </source>
</reference>
<feature type="region of interest" description="Disordered" evidence="3">
    <location>
        <begin position="74"/>
        <end position="286"/>
    </location>
</feature>
<feature type="compositionally biased region" description="Basic and acidic residues" evidence="3">
    <location>
        <begin position="121"/>
        <end position="130"/>
    </location>
</feature>
<accession>B7PRW2</accession>
<dbReference type="EMBL" id="ABJB010335136">
    <property type="status" value="NOT_ANNOTATED_CDS"/>
    <property type="molecule type" value="Genomic_DNA"/>
</dbReference>
<dbReference type="Proteomes" id="UP000001555">
    <property type="component" value="Unassembled WGS sequence"/>
</dbReference>
<dbReference type="PANTHER" id="PTHR12236">
    <property type="entry name" value="STRUCTURAL CONTITUENT OF CUTICLE"/>
    <property type="match status" value="1"/>
</dbReference>
<name>B7PRW2_IXOSC</name>
<keyword evidence="1 2" id="KW-0193">Cuticle</keyword>
<evidence type="ECO:0000313" key="4">
    <source>
        <dbReference type="EMBL" id="EEC09334.1"/>
    </source>
</evidence>
<feature type="compositionally biased region" description="Basic and acidic residues" evidence="3">
    <location>
        <begin position="187"/>
        <end position="208"/>
    </location>
</feature>
<sequence length="320" mass="36366">MKAASDYGLNYEELYPSPASLAKYTGVFGYPGSLDYTVAAAGDGTYDFYPTMTSETAFDNYGFGPKVKLEELLYDEPRRPATRHSSKVRDNQNRGDAKDSRERTMRRRPQPDDDASSLEVLSRRPQERNRGGYYRGVPDREDDRRRDEDEDEEADDGPSSVEGRPSSTYSDRDEVAYSKSSRRPYIRVKDSSNGEENGPKEYRPPNRDEDQEPTGRIRSTLGHRRQPSYLPGELPSFGSEPKDKTEEGFQGPYSYRFGFDTADPYNPQTRYEENDGNGHVKGSYSFLDPKGRIQVVHYEADPRGGFRAKGSFGEFPNKKP</sequence>
<feature type="compositionally biased region" description="Basic and acidic residues" evidence="3">
    <location>
        <begin position="137"/>
        <end position="147"/>
    </location>
</feature>
<dbReference type="EMBL" id="ABJB010928871">
    <property type="status" value="NOT_ANNOTATED_CDS"/>
    <property type="molecule type" value="Genomic_DNA"/>
</dbReference>
<dbReference type="InParanoid" id="B7PRW2"/>
<dbReference type="GO" id="GO:0031012">
    <property type="term" value="C:extracellular matrix"/>
    <property type="evidence" value="ECO:0000318"/>
    <property type="project" value="GO_Central"/>
</dbReference>
<dbReference type="EMBL" id="ABJB010742860">
    <property type="status" value="NOT_ANNOTATED_CDS"/>
    <property type="molecule type" value="Genomic_DNA"/>
</dbReference>
<evidence type="ECO:0000313" key="5">
    <source>
        <dbReference type="EnsemblMetazoa" id="ISCW019899-PA"/>
    </source>
</evidence>
<dbReference type="PRINTS" id="PR00947">
    <property type="entry name" value="CUTICLE"/>
</dbReference>
<feature type="compositionally biased region" description="Basic and acidic residues" evidence="3">
    <location>
        <begin position="87"/>
        <end position="103"/>
    </location>
</feature>
<gene>
    <name evidence="4" type="ORF">IscW_ISCW019899</name>
</gene>
<reference evidence="4 6" key="1">
    <citation type="submission" date="2008-03" db="EMBL/GenBank/DDBJ databases">
        <title>Annotation of Ixodes scapularis.</title>
        <authorList>
            <consortium name="Ixodes scapularis Genome Project Consortium"/>
            <person name="Caler E."/>
            <person name="Hannick L.I."/>
            <person name="Bidwell S."/>
            <person name="Joardar V."/>
            <person name="Thiagarajan M."/>
            <person name="Amedeo P."/>
            <person name="Galinsky K.J."/>
            <person name="Schobel S."/>
            <person name="Inman J."/>
            <person name="Hostetler J."/>
            <person name="Miller J."/>
            <person name="Hammond M."/>
            <person name="Megy K."/>
            <person name="Lawson D."/>
            <person name="Kodira C."/>
            <person name="Sutton G."/>
            <person name="Meyer J."/>
            <person name="Hill C.A."/>
            <person name="Birren B."/>
            <person name="Nene V."/>
            <person name="Collins F."/>
            <person name="Alarcon-Chaidez F."/>
            <person name="Wikel S."/>
            <person name="Strausberg R."/>
        </authorList>
    </citation>
    <scope>NUCLEOTIDE SEQUENCE [LARGE SCALE GENOMIC DNA]</scope>
    <source>
        <strain evidence="6">Wikel</strain>
        <strain evidence="4">Wikel colony</strain>
    </source>
</reference>
<organism>
    <name type="scientific">Ixodes scapularis</name>
    <name type="common">Black-legged tick</name>
    <name type="synonym">Deer tick</name>
    <dbReference type="NCBI Taxonomy" id="6945"/>
    <lineage>
        <taxon>Eukaryota</taxon>
        <taxon>Metazoa</taxon>
        <taxon>Ecdysozoa</taxon>
        <taxon>Arthropoda</taxon>
        <taxon>Chelicerata</taxon>
        <taxon>Arachnida</taxon>
        <taxon>Acari</taxon>
        <taxon>Parasitiformes</taxon>
        <taxon>Ixodida</taxon>
        <taxon>Ixodoidea</taxon>
        <taxon>Ixodidae</taxon>
        <taxon>Ixodinae</taxon>
        <taxon>Ixodes</taxon>
    </lineage>
</organism>
<evidence type="ECO:0000313" key="6">
    <source>
        <dbReference type="Proteomes" id="UP000001555"/>
    </source>
</evidence>